<gene>
    <name evidence="4" type="ORF">ACG04Q_10870</name>
</gene>
<evidence type="ECO:0000256" key="2">
    <source>
        <dbReference type="ARBA" id="ARBA00023008"/>
    </source>
</evidence>
<evidence type="ECO:0000256" key="1">
    <source>
        <dbReference type="ARBA" id="ARBA00010996"/>
    </source>
</evidence>
<dbReference type="InterPro" id="IPR003782">
    <property type="entry name" value="SCO1/SenC"/>
</dbReference>
<protein>
    <submittedName>
        <fullName evidence="4">SCO family protein</fullName>
    </submittedName>
</protein>
<dbReference type="PROSITE" id="PS51352">
    <property type="entry name" value="THIOREDOXIN_2"/>
    <property type="match status" value="1"/>
</dbReference>
<dbReference type="Gene3D" id="3.40.30.10">
    <property type="entry name" value="Glutaredoxin"/>
    <property type="match status" value="1"/>
</dbReference>
<evidence type="ECO:0000313" key="5">
    <source>
        <dbReference type="Proteomes" id="UP001606302"/>
    </source>
</evidence>
<dbReference type="EMBL" id="JBIGHX010000003">
    <property type="protein sequence ID" value="MFG6462073.1"/>
    <property type="molecule type" value="Genomic_DNA"/>
</dbReference>
<feature type="domain" description="Thioredoxin" evidence="3">
    <location>
        <begin position="44"/>
        <end position="208"/>
    </location>
</feature>
<comment type="similarity">
    <text evidence="1">Belongs to the SCO1/2 family.</text>
</comment>
<evidence type="ECO:0000259" key="3">
    <source>
        <dbReference type="PROSITE" id="PS51352"/>
    </source>
</evidence>
<dbReference type="Proteomes" id="UP001606302">
    <property type="component" value="Unassembled WGS sequence"/>
</dbReference>
<dbReference type="RefSeq" id="WP_394510945.1">
    <property type="nucleotide sequence ID" value="NZ_JBIGHX010000003.1"/>
</dbReference>
<proteinExistence type="inferred from homology"/>
<dbReference type="PANTHER" id="PTHR12151:SF25">
    <property type="entry name" value="LINALOOL DEHYDRATASE_ISOMERASE DOMAIN-CONTAINING PROTEIN"/>
    <property type="match status" value="1"/>
</dbReference>
<dbReference type="InterPro" id="IPR036249">
    <property type="entry name" value="Thioredoxin-like_sf"/>
</dbReference>
<comment type="caution">
    <text evidence="4">The sequence shown here is derived from an EMBL/GenBank/DDBJ whole genome shotgun (WGS) entry which is preliminary data.</text>
</comment>
<dbReference type="Pfam" id="PF02630">
    <property type="entry name" value="SCO1-SenC"/>
    <property type="match status" value="1"/>
</dbReference>
<dbReference type="CDD" id="cd02968">
    <property type="entry name" value="SCO"/>
    <property type="match status" value="1"/>
</dbReference>
<accession>A0ABW7GJD7</accession>
<keyword evidence="2" id="KW-0186">Copper</keyword>
<name>A0ABW7GJD7_9BURK</name>
<dbReference type="PANTHER" id="PTHR12151">
    <property type="entry name" value="ELECTRON TRANSPORT PROTIN SCO1/SENC FAMILY MEMBER"/>
    <property type="match status" value="1"/>
</dbReference>
<organism evidence="4 5">
    <name type="scientific">Pelomonas lactea</name>
    <dbReference type="NCBI Taxonomy" id="3299030"/>
    <lineage>
        <taxon>Bacteria</taxon>
        <taxon>Pseudomonadati</taxon>
        <taxon>Pseudomonadota</taxon>
        <taxon>Betaproteobacteria</taxon>
        <taxon>Burkholderiales</taxon>
        <taxon>Sphaerotilaceae</taxon>
        <taxon>Roseateles</taxon>
    </lineage>
</organism>
<dbReference type="SUPFAM" id="SSF52833">
    <property type="entry name" value="Thioredoxin-like"/>
    <property type="match status" value="1"/>
</dbReference>
<reference evidence="4 5" key="1">
    <citation type="submission" date="2024-08" db="EMBL/GenBank/DDBJ databases">
        <authorList>
            <person name="Lu H."/>
        </authorList>
    </citation>
    <scope>NUCLEOTIDE SEQUENCE [LARGE SCALE GENOMIC DNA]</scope>
    <source>
        <strain evidence="4 5">DXS20W</strain>
    </source>
</reference>
<dbReference type="InterPro" id="IPR013766">
    <property type="entry name" value="Thioredoxin_domain"/>
</dbReference>
<evidence type="ECO:0000313" key="4">
    <source>
        <dbReference type="EMBL" id="MFG6462073.1"/>
    </source>
</evidence>
<sequence>MQGRLGITLLACALLLAAFVTAVGRLTAGFEHWTFEGLRRQAAANGEMHFPAMELIDSSGRPLRFQAGGNGQVMLVDFIYTSCESVCQSLGVELFQAQQQIQQDASGVRLLSVSVDPLRDTPPALTAYGKRHRADERLWTLAAPGTADDGQQARRKLGVIAVADGSGGFAHNGALHVVDRSGRLAGIFDTTEWQRALALAKQLDEARP</sequence>
<keyword evidence="5" id="KW-1185">Reference proteome</keyword>